<organism evidence="14 15">
    <name type="scientific">Agrobacterium larrymoorei</name>
    <dbReference type="NCBI Taxonomy" id="160699"/>
    <lineage>
        <taxon>Bacteria</taxon>
        <taxon>Pseudomonadati</taxon>
        <taxon>Pseudomonadota</taxon>
        <taxon>Alphaproteobacteria</taxon>
        <taxon>Hyphomicrobiales</taxon>
        <taxon>Rhizobiaceae</taxon>
        <taxon>Rhizobium/Agrobacterium group</taxon>
        <taxon>Agrobacterium</taxon>
    </lineage>
</organism>
<dbReference type="Proteomes" id="UP001224781">
    <property type="component" value="Unassembled WGS sequence"/>
</dbReference>
<evidence type="ECO:0000256" key="5">
    <source>
        <dbReference type="ARBA" id="ARBA00022655"/>
    </source>
</evidence>
<dbReference type="PANTHER" id="PTHR21708">
    <property type="entry name" value="PROBABLE 2-DEHYDROPANTOATE 2-REDUCTASE"/>
    <property type="match status" value="1"/>
</dbReference>
<feature type="domain" description="Ketopantoate reductase N-terminal" evidence="12">
    <location>
        <begin position="7"/>
        <end position="173"/>
    </location>
</feature>
<dbReference type="Gene3D" id="1.10.1040.10">
    <property type="entry name" value="N-(1-d-carboxylethyl)-l-norvaline Dehydrogenase, domain 2"/>
    <property type="match status" value="1"/>
</dbReference>
<proteinExistence type="inferred from homology"/>
<comment type="catalytic activity">
    <reaction evidence="9 10">
        <text>(R)-pantoate + NADP(+) = 2-dehydropantoate + NADPH + H(+)</text>
        <dbReference type="Rhea" id="RHEA:16233"/>
        <dbReference type="ChEBI" id="CHEBI:11561"/>
        <dbReference type="ChEBI" id="CHEBI:15378"/>
        <dbReference type="ChEBI" id="CHEBI:15980"/>
        <dbReference type="ChEBI" id="CHEBI:57783"/>
        <dbReference type="ChEBI" id="CHEBI:58349"/>
        <dbReference type="EC" id="1.1.1.169"/>
    </reaction>
</comment>
<dbReference type="Gene3D" id="3.40.50.720">
    <property type="entry name" value="NAD(P)-binding Rossmann-like Domain"/>
    <property type="match status" value="1"/>
</dbReference>
<feature type="chain" id="PRO_5046706648" description="2-dehydropantoate 2-reductase" evidence="11">
    <location>
        <begin position="21"/>
        <end position="342"/>
    </location>
</feature>
<dbReference type="GO" id="GO:0008677">
    <property type="term" value="F:2-dehydropantoate 2-reductase activity"/>
    <property type="evidence" value="ECO:0007669"/>
    <property type="project" value="UniProtKB-EC"/>
</dbReference>
<comment type="similarity">
    <text evidence="2 10">Belongs to the ketopantoate reductase family.</text>
</comment>
<keyword evidence="7 10" id="KW-0560">Oxidoreductase</keyword>
<evidence type="ECO:0000256" key="1">
    <source>
        <dbReference type="ARBA" id="ARBA00004994"/>
    </source>
</evidence>
<dbReference type="InterPro" id="IPR008927">
    <property type="entry name" value="6-PGluconate_DH-like_C_sf"/>
</dbReference>
<dbReference type="Pfam" id="PF02558">
    <property type="entry name" value="ApbA"/>
    <property type="match status" value="1"/>
</dbReference>
<evidence type="ECO:0000313" key="14">
    <source>
        <dbReference type="EMBL" id="MDQ1183718.1"/>
    </source>
</evidence>
<evidence type="ECO:0000259" key="13">
    <source>
        <dbReference type="Pfam" id="PF08546"/>
    </source>
</evidence>
<keyword evidence="5 10" id="KW-0566">Pantothenate biosynthesis</keyword>
<comment type="pathway">
    <text evidence="1 10">Cofactor biosynthesis; (R)-pantothenate biosynthesis; (R)-pantoate from 3-methyl-2-oxobutanoate: step 2/2.</text>
</comment>
<dbReference type="InterPro" id="IPR013328">
    <property type="entry name" value="6PGD_dom2"/>
</dbReference>
<evidence type="ECO:0000256" key="11">
    <source>
        <dbReference type="SAM" id="SignalP"/>
    </source>
</evidence>
<dbReference type="InterPro" id="IPR036291">
    <property type="entry name" value="NAD(P)-bd_dom_sf"/>
</dbReference>
<evidence type="ECO:0000256" key="10">
    <source>
        <dbReference type="RuleBase" id="RU362068"/>
    </source>
</evidence>
<dbReference type="InterPro" id="IPR051402">
    <property type="entry name" value="KPR-Related"/>
</dbReference>
<keyword evidence="15" id="KW-1185">Reference proteome</keyword>
<name>A0ABU0UFJ5_9HYPH</name>
<dbReference type="EC" id="1.1.1.169" evidence="3 10"/>
<sequence>MTRPLSIAIHGAGAVGSALAARLTAADLPPEVSVTLIARGTRLGQLRKNGLSLTDLTGRIDVFPAAVAERAIRPVDILFLCVKGHAIADALTEDLPYVTAETVVIPLVNGIPWWYFADTAQPRAVSAVDPDGRLLSMLDSRQILGCVVYMTAELDAEGMVTAHSSHQLVIGPATGPITNTHKRVATLLECAGVKTTLTPTIRESIWQKLTLNLATNPLSALTGASVAQISQDPALMSVARAIADEVKATAHAWGAEVPGYEEFRTKLRLAGDFPTSMLQDARAGRPLETGSICQAPLDLAAEAGVAMPLTRNIVHLLRHVAPGCHSSQTLGEPHERPLSRIA</sequence>
<keyword evidence="6 10" id="KW-0521">NADP</keyword>
<comment type="function">
    <text evidence="10">Catalyzes the NADPH-dependent reduction of ketopantoate into pantoic acid.</text>
</comment>
<dbReference type="NCBIfam" id="NF005089">
    <property type="entry name" value="PRK06522.1-4"/>
    <property type="match status" value="1"/>
</dbReference>
<evidence type="ECO:0000256" key="7">
    <source>
        <dbReference type="ARBA" id="ARBA00023002"/>
    </source>
</evidence>
<gene>
    <name evidence="14" type="ORF">QE408_000840</name>
</gene>
<feature type="domain" description="Ketopantoate reductase C-terminal" evidence="13">
    <location>
        <begin position="201"/>
        <end position="320"/>
    </location>
</feature>
<evidence type="ECO:0000256" key="2">
    <source>
        <dbReference type="ARBA" id="ARBA00007870"/>
    </source>
</evidence>
<evidence type="ECO:0000256" key="4">
    <source>
        <dbReference type="ARBA" id="ARBA00019465"/>
    </source>
</evidence>
<dbReference type="EMBL" id="JAUTBL010000001">
    <property type="protein sequence ID" value="MDQ1183718.1"/>
    <property type="molecule type" value="Genomic_DNA"/>
</dbReference>
<dbReference type="RefSeq" id="WP_306928793.1">
    <property type="nucleotide sequence ID" value="NZ_JAUTBL010000001.1"/>
</dbReference>
<protein>
    <recommendedName>
        <fullName evidence="4 10">2-dehydropantoate 2-reductase</fullName>
        <ecNumber evidence="3 10">1.1.1.169</ecNumber>
    </recommendedName>
    <alternativeName>
        <fullName evidence="8 10">Ketopantoate reductase</fullName>
    </alternativeName>
</protein>
<feature type="signal peptide" evidence="11">
    <location>
        <begin position="1"/>
        <end position="20"/>
    </location>
</feature>
<evidence type="ECO:0000256" key="3">
    <source>
        <dbReference type="ARBA" id="ARBA00013014"/>
    </source>
</evidence>
<keyword evidence="11" id="KW-0732">Signal</keyword>
<evidence type="ECO:0000256" key="9">
    <source>
        <dbReference type="ARBA" id="ARBA00048793"/>
    </source>
</evidence>
<accession>A0ABU0UFJ5</accession>
<dbReference type="NCBIfam" id="TIGR00745">
    <property type="entry name" value="apbA_panE"/>
    <property type="match status" value="1"/>
</dbReference>
<dbReference type="InterPro" id="IPR013332">
    <property type="entry name" value="KPR_N"/>
</dbReference>
<dbReference type="SUPFAM" id="SSF48179">
    <property type="entry name" value="6-phosphogluconate dehydrogenase C-terminal domain-like"/>
    <property type="match status" value="1"/>
</dbReference>
<dbReference type="InterPro" id="IPR003710">
    <property type="entry name" value="ApbA"/>
</dbReference>
<dbReference type="SUPFAM" id="SSF51735">
    <property type="entry name" value="NAD(P)-binding Rossmann-fold domains"/>
    <property type="match status" value="1"/>
</dbReference>
<dbReference type="PANTHER" id="PTHR21708:SF26">
    <property type="entry name" value="2-DEHYDROPANTOATE 2-REDUCTASE"/>
    <property type="match status" value="1"/>
</dbReference>
<dbReference type="Pfam" id="PF08546">
    <property type="entry name" value="ApbA_C"/>
    <property type="match status" value="1"/>
</dbReference>
<evidence type="ECO:0000256" key="6">
    <source>
        <dbReference type="ARBA" id="ARBA00022857"/>
    </source>
</evidence>
<evidence type="ECO:0000259" key="12">
    <source>
        <dbReference type="Pfam" id="PF02558"/>
    </source>
</evidence>
<comment type="caution">
    <text evidence="14">The sequence shown here is derived from an EMBL/GenBank/DDBJ whole genome shotgun (WGS) entry which is preliminary data.</text>
</comment>
<evidence type="ECO:0000256" key="8">
    <source>
        <dbReference type="ARBA" id="ARBA00032024"/>
    </source>
</evidence>
<reference evidence="14 15" key="1">
    <citation type="submission" date="2023-07" db="EMBL/GenBank/DDBJ databases">
        <title>Functional and genomic diversity of the sorghum phyllosphere microbiome.</title>
        <authorList>
            <person name="Shade A."/>
        </authorList>
    </citation>
    <scope>NUCLEOTIDE SEQUENCE [LARGE SCALE GENOMIC DNA]</scope>
    <source>
        <strain evidence="14 15">SORGH_AS_1126</strain>
    </source>
</reference>
<dbReference type="InterPro" id="IPR013752">
    <property type="entry name" value="KPA_reductase"/>
</dbReference>
<evidence type="ECO:0000313" key="15">
    <source>
        <dbReference type="Proteomes" id="UP001224781"/>
    </source>
</evidence>